<dbReference type="Pfam" id="PF15868">
    <property type="entry name" value="MBF2"/>
    <property type="match status" value="1"/>
</dbReference>
<evidence type="ECO:0000256" key="1">
    <source>
        <dbReference type="SAM" id="Phobius"/>
    </source>
</evidence>
<keyword evidence="1" id="KW-1133">Transmembrane helix</keyword>
<proteinExistence type="predicted"/>
<dbReference type="KEGG" id="csol:105362493"/>
<keyword evidence="1" id="KW-0472">Membrane</keyword>
<name>A0AAJ6YHP1_9HYME</name>
<feature type="transmembrane region" description="Helical" evidence="1">
    <location>
        <begin position="7"/>
        <end position="28"/>
    </location>
</feature>
<dbReference type="RefSeq" id="XP_011498252.1">
    <property type="nucleotide sequence ID" value="XM_011499950.1"/>
</dbReference>
<dbReference type="PANTHER" id="PTHR37685">
    <property type="entry name" value="GEO11136P1-RELATED"/>
    <property type="match status" value="1"/>
</dbReference>
<dbReference type="AlphaFoldDB" id="A0AAJ6YHP1"/>
<keyword evidence="2" id="KW-1185">Reference proteome</keyword>
<organism evidence="2 3">
    <name type="scientific">Ceratosolen solmsi marchali</name>
    <dbReference type="NCBI Taxonomy" id="326594"/>
    <lineage>
        <taxon>Eukaryota</taxon>
        <taxon>Metazoa</taxon>
        <taxon>Ecdysozoa</taxon>
        <taxon>Arthropoda</taxon>
        <taxon>Hexapoda</taxon>
        <taxon>Insecta</taxon>
        <taxon>Pterygota</taxon>
        <taxon>Neoptera</taxon>
        <taxon>Endopterygota</taxon>
        <taxon>Hymenoptera</taxon>
        <taxon>Apocrita</taxon>
        <taxon>Proctotrupomorpha</taxon>
        <taxon>Chalcidoidea</taxon>
        <taxon>Agaonidae</taxon>
        <taxon>Agaoninae</taxon>
        <taxon>Ceratosolen</taxon>
    </lineage>
</organism>
<dbReference type="GeneID" id="105362493"/>
<evidence type="ECO:0000313" key="3">
    <source>
        <dbReference type="RefSeq" id="XP_011498252.1"/>
    </source>
</evidence>
<gene>
    <name evidence="3" type="primary">LOC105362493</name>
</gene>
<reference evidence="3" key="1">
    <citation type="submission" date="2025-08" db="UniProtKB">
        <authorList>
            <consortium name="RefSeq"/>
        </authorList>
    </citation>
    <scope>IDENTIFICATION</scope>
</reference>
<dbReference type="Proteomes" id="UP000695007">
    <property type="component" value="Unplaced"/>
</dbReference>
<evidence type="ECO:0000313" key="2">
    <source>
        <dbReference type="Proteomes" id="UP000695007"/>
    </source>
</evidence>
<sequence>MSNSKYICAVYFIVILTAVFIDVSSNYVQNYAYYKANNKSHNLIIGNRQLYDCLVHQENVIKSSKWLQVIEVYKTFNISRHSRITQIRALDKKTNGNGAMVSNVTYGVGYSNLTLKFKSQRSHGINFVVELYAKPCY</sequence>
<dbReference type="PANTHER" id="PTHR37685:SF1">
    <property type="entry name" value="GEO11136P1-RELATED"/>
    <property type="match status" value="1"/>
</dbReference>
<dbReference type="InterPro" id="IPR031734">
    <property type="entry name" value="MBF2"/>
</dbReference>
<keyword evidence="1" id="KW-0812">Transmembrane</keyword>
<protein>
    <submittedName>
        <fullName evidence="3">Probable salivary secreted peptide</fullName>
    </submittedName>
</protein>
<accession>A0AAJ6YHP1</accession>